<comment type="caution">
    <text evidence="1">The sequence shown here is derived from an EMBL/GenBank/DDBJ whole genome shotgun (WGS) entry which is preliminary data.</text>
</comment>
<dbReference type="Proteomes" id="UP000246483">
    <property type="component" value="Unassembled WGS sequence"/>
</dbReference>
<dbReference type="SFLD" id="SFLDG01018">
    <property type="entry name" value="Squalene/Phytoene_Synthase_Lik"/>
    <property type="match status" value="1"/>
</dbReference>
<gene>
    <name evidence="1" type="ORF">DFR36_11110</name>
</gene>
<proteinExistence type="predicted"/>
<dbReference type="InterPro" id="IPR044843">
    <property type="entry name" value="Trans_IPPS_bact-type"/>
</dbReference>
<dbReference type="InterPro" id="IPR017827">
    <property type="entry name" value="HSQ_synthase_HpnC"/>
</dbReference>
<dbReference type="AlphaFoldDB" id="A0A317R7N7"/>
<dbReference type="OrthoDB" id="9807580at2"/>
<dbReference type="SFLD" id="SFLDS00005">
    <property type="entry name" value="Isoprenoid_Synthase_Type_I"/>
    <property type="match status" value="1"/>
</dbReference>
<accession>A0A317R7N7</accession>
<dbReference type="EMBL" id="QGUB01000011">
    <property type="protein sequence ID" value="PWW43548.1"/>
    <property type="molecule type" value="Genomic_DNA"/>
</dbReference>
<dbReference type="RefSeq" id="WP_019373002.1">
    <property type="nucleotide sequence ID" value="NZ_ALEE01000154.1"/>
</dbReference>
<reference evidence="1 2" key="1">
    <citation type="submission" date="2018-05" db="EMBL/GenBank/DDBJ databases">
        <title>Genomic Encyclopedia of Type Strains, Phase IV (KMG-IV): sequencing the most valuable type-strain genomes for metagenomic binning, comparative biology and taxonomic classification.</title>
        <authorList>
            <person name="Goeker M."/>
        </authorList>
    </citation>
    <scope>NUCLEOTIDE SEQUENCE [LARGE SCALE GENOMIC DNA]</scope>
    <source>
        <strain evidence="1 2">DSM 26006</strain>
    </source>
</reference>
<sequence length="291" mass="31163">MGGVKPVQPGAAAVAAPVTHYENFPVASLLCPPALRAPIAALYAFARTADDLADEGNASAAQRLADLRAYRHELHRAAAGAPAAPRWAFVFGPLAAALRSHGLPVPLLSDLLTAFEQDVRMTACGATHPDRASLLAYCRHSANPVGRLLLHLYGVQDAVSLAQSDAICSALQLINFWQDLSEDLPRGRHYLSDADCAAHGVARADLAALRRSPASDRLVLDCAAWARALMHEGMPLVHRLPGRAGWELRLVVQGGLRILDKVEALRGASLLQRPTLGALDWLRMAGRALRM</sequence>
<dbReference type="InterPro" id="IPR002060">
    <property type="entry name" value="Squ/phyt_synthse"/>
</dbReference>
<organism evidence="1 2">
    <name type="scientific">Melaminivora alkalimesophila</name>
    <dbReference type="NCBI Taxonomy" id="1165852"/>
    <lineage>
        <taxon>Bacteria</taxon>
        <taxon>Pseudomonadati</taxon>
        <taxon>Pseudomonadota</taxon>
        <taxon>Betaproteobacteria</taxon>
        <taxon>Burkholderiales</taxon>
        <taxon>Comamonadaceae</taxon>
        <taxon>Melaminivora</taxon>
    </lineage>
</organism>
<evidence type="ECO:0000313" key="1">
    <source>
        <dbReference type="EMBL" id="PWW43548.1"/>
    </source>
</evidence>
<dbReference type="SUPFAM" id="SSF48576">
    <property type="entry name" value="Terpenoid synthases"/>
    <property type="match status" value="1"/>
</dbReference>
<dbReference type="PANTHER" id="PTHR31480">
    <property type="entry name" value="BIFUNCTIONAL LYCOPENE CYCLASE/PHYTOENE SYNTHASE"/>
    <property type="match status" value="1"/>
</dbReference>
<dbReference type="InterPro" id="IPR008949">
    <property type="entry name" value="Isoprenoid_synthase_dom_sf"/>
</dbReference>
<protein>
    <submittedName>
        <fullName evidence="1">Squalene synthase HpnC</fullName>
    </submittedName>
</protein>
<dbReference type="GO" id="GO:0004311">
    <property type="term" value="F:geranylgeranyl diphosphate synthase activity"/>
    <property type="evidence" value="ECO:0007669"/>
    <property type="project" value="InterPro"/>
</dbReference>
<dbReference type="SFLD" id="SFLDG01212">
    <property type="entry name" value="Phytoene_synthase_like"/>
    <property type="match status" value="1"/>
</dbReference>
<evidence type="ECO:0000313" key="2">
    <source>
        <dbReference type="Proteomes" id="UP000246483"/>
    </source>
</evidence>
<dbReference type="Pfam" id="PF00494">
    <property type="entry name" value="SQS_PSY"/>
    <property type="match status" value="1"/>
</dbReference>
<dbReference type="NCBIfam" id="TIGR03464">
    <property type="entry name" value="HpnC"/>
    <property type="match status" value="1"/>
</dbReference>
<dbReference type="Gene3D" id="1.10.600.10">
    <property type="entry name" value="Farnesyl Diphosphate Synthase"/>
    <property type="match status" value="1"/>
</dbReference>
<keyword evidence="2" id="KW-1185">Reference proteome</keyword>
<name>A0A317R7N7_9BURK</name>